<comment type="subcellular location">
    <subcellularLocation>
        <location evidence="10">Cytoplasm</location>
    </subcellularLocation>
    <subcellularLocation>
        <location evidence="10">Nucleus</location>
    </subcellularLocation>
</comment>
<keyword evidence="10" id="KW-0539">Nucleus</keyword>
<evidence type="ECO:0000256" key="1">
    <source>
        <dbReference type="ARBA" id="ARBA00000068"/>
    </source>
</evidence>
<feature type="binding site" evidence="10">
    <location>
        <position position="277"/>
    </location>
    <ligand>
        <name>Fe cation</name>
        <dbReference type="ChEBI" id="CHEBI:24875"/>
        <label>2</label>
    </ligand>
</feature>
<keyword evidence="5 10" id="KW-0560">Oxidoreductase</keyword>
<feature type="binding site" evidence="10">
    <location>
        <position position="85"/>
    </location>
    <ligand>
        <name>Fe cation</name>
        <dbReference type="ChEBI" id="CHEBI:24875"/>
        <label>1</label>
    </ligand>
</feature>
<evidence type="ECO:0000256" key="8">
    <source>
        <dbReference type="ARBA" id="ARBA00023256"/>
    </source>
</evidence>
<gene>
    <name evidence="10" type="primary">LIA1</name>
    <name evidence="12" type="ORF">PG996_010414</name>
</gene>
<evidence type="ECO:0000313" key="12">
    <source>
        <dbReference type="EMBL" id="KAK8060484.1"/>
    </source>
</evidence>
<keyword evidence="6 10" id="KW-0408">Iron</keyword>
<keyword evidence="4" id="KW-0677">Repeat</keyword>
<keyword evidence="10" id="KW-0963">Cytoplasm</keyword>
<keyword evidence="8 10" id="KW-0386">Hypusine biosynthesis</keyword>
<dbReference type="InterPro" id="IPR016024">
    <property type="entry name" value="ARM-type_fold"/>
</dbReference>
<name>A0ABR1URM1_9PEZI</name>
<feature type="binding site" evidence="10">
    <location>
        <position position="84"/>
    </location>
    <ligand>
        <name>Fe cation</name>
        <dbReference type="ChEBI" id="CHEBI:24875"/>
        <label>1</label>
    </ligand>
</feature>
<evidence type="ECO:0000313" key="13">
    <source>
        <dbReference type="Proteomes" id="UP001446871"/>
    </source>
</evidence>
<evidence type="ECO:0000256" key="4">
    <source>
        <dbReference type="ARBA" id="ARBA00022737"/>
    </source>
</evidence>
<dbReference type="InterPro" id="IPR027517">
    <property type="entry name" value="Deoxyhypusine_hydroxylase"/>
</dbReference>
<comment type="similarity">
    <text evidence="10">Belongs to the deoxyhypusine hydroxylase family.</text>
</comment>
<sequence length="341" mass="37197">MSTAPIVATGADRNDALPSTKVTAETIAALRESLCSESTPLPIRFRALFSLKHVAKHDHDEQNYLAALEAIGAAFVSPSALLKHELAYCLGQSGKTEATPPLRKVLSDLQEDPMCRHEAAEALGALGFPENLDILREFLNSEGEDVSVKDTCEIAIDRIKWENSEQRKQEKLRQRSCALYARICANRRRAGEVAHGHQGTPFHEVPRHVRFARPRFTPDLPTAEPAVLALAKGFSDPSALFRHEIAFVFGQLSHPASIPALTAALSDTAEASMVRHEAAEALGSLGEEDGVEDILKGFLNDKEKVVRESVIVALDMVDYEQSNQTEYALIPDSAPKTTVAA</sequence>
<evidence type="ECO:0000256" key="3">
    <source>
        <dbReference type="ARBA" id="ARBA00022723"/>
    </source>
</evidence>
<dbReference type="HAMAP" id="MF_03101">
    <property type="entry name" value="Deoxyhypusine_hydroxylase"/>
    <property type="match status" value="1"/>
</dbReference>
<feature type="binding site" evidence="10">
    <location>
        <position position="276"/>
    </location>
    <ligand>
        <name>Fe cation</name>
        <dbReference type="ChEBI" id="CHEBI:24875"/>
        <label>2</label>
    </ligand>
</feature>
<comment type="function">
    <text evidence="10">Catalyzes the hydroxylation of the N(6)-(4-aminobutyl)-L-lysine intermediate to form hypusine, an essential post-translational modification only found in mature eIF-5A factor.</text>
</comment>
<evidence type="ECO:0000256" key="10">
    <source>
        <dbReference type="HAMAP-Rule" id="MF_03101"/>
    </source>
</evidence>
<organism evidence="12 13">
    <name type="scientific">Apiospora saccharicola</name>
    <dbReference type="NCBI Taxonomy" id="335842"/>
    <lineage>
        <taxon>Eukaryota</taxon>
        <taxon>Fungi</taxon>
        <taxon>Dikarya</taxon>
        <taxon>Ascomycota</taxon>
        <taxon>Pezizomycotina</taxon>
        <taxon>Sordariomycetes</taxon>
        <taxon>Xylariomycetidae</taxon>
        <taxon>Amphisphaeriales</taxon>
        <taxon>Apiosporaceae</taxon>
        <taxon>Apiospora</taxon>
    </lineage>
</organism>
<dbReference type="EMBL" id="JAQQWM010000006">
    <property type="protein sequence ID" value="KAK8060484.1"/>
    <property type="molecule type" value="Genomic_DNA"/>
</dbReference>
<comment type="pathway">
    <text evidence="2 10">Protein modification; eIF5A hypusination.</text>
</comment>
<dbReference type="SUPFAM" id="SSF48371">
    <property type="entry name" value="ARM repeat"/>
    <property type="match status" value="1"/>
</dbReference>
<feature type="binding site" evidence="10">
    <location>
        <position position="244"/>
    </location>
    <ligand>
        <name>Fe cation</name>
        <dbReference type="ChEBI" id="CHEBI:24875"/>
        <label>2</label>
    </ligand>
</feature>
<dbReference type="PROSITE" id="PS50077">
    <property type="entry name" value="HEAT_REPEAT"/>
    <property type="match status" value="1"/>
</dbReference>
<dbReference type="Pfam" id="PF13646">
    <property type="entry name" value="HEAT_2"/>
    <property type="match status" value="2"/>
</dbReference>
<dbReference type="Gene3D" id="1.25.10.10">
    <property type="entry name" value="Leucine-rich Repeat Variant"/>
    <property type="match status" value="2"/>
</dbReference>
<evidence type="ECO:0000256" key="6">
    <source>
        <dbReference type="ARBA" id="ARBA00023004"/>
    </source>
</evidence>
<keyword evidence="7 10" id="KW-0503">Monooxygenase</keyword>
<protein>
    <recommendedName>
        <fullName evidence="10">Deoxyhypusine hydroxylase</fullName>
        <shortName evidence="10">DOHH</shortName>
        <ecNumber evidence="10">1.14.99.29</ecNumber>
    </recommendedName>
    <alternativeName>
        <fullName evidence="10">Deoxyhypusine dioxygenase</fullName>
    </alternativeName>
    <alternativeName>
        <fullName evidence="10">Deoxyhypusine monooxygenase</fullName>
    </alternativeName>
</protein>
<dbReference type="Proteomes" id="UP001446871">
    <property type="component" value="Unassembled WGS sequence"/>
</dbReference>
<accession>A0ABR1URM1</accession>
<dbReference type="InterPro" id="IPR021133">
    <property type="entry name" value="HEAT_type_2"/>
</dbReference>
<dbReference type="PANTHER" id="PTHR12697:SF5">
    <property type="entry name" value="DEOXYHYPUSINE HYDROXYLASE"/>
    <property type="match status" value="1"/>
</dbReference>
<dbReference type="EC" id="1.14.99.29" evidence="10"/>
<evidence type="ECO:0000256" key="5">
    <source>
        <dbReference type="ARBA" id="ARBA00023002"/>
    </source>
</evidence>
<keyword evidence="3 10" id="KW-0479">Metal-binding</keyword>
<feature type="binding site" evidence="10">
    <location>
        <position position="117"/>
    </location>
    <ligand>
        <name>Fe cation</name>
        <dbReference type="ChEBI" id="CHEBI:24875"/>
        <label>1</label>
    </ligand>
</feature>
<feature type="binding site" evidence="10">
    <location>
        <position position="243"/>
    </location>
    <ligand>
        <name>Fe cation</name>
        <dbReference type="ChEBI" id="CHEBI:24875"/>
        <label>2</label>
    </ligand>
</feature>
<keyword evidence="13" id="KW-1185">Reference proteome</keyword>
<comment type="caution">
    <text evidence="12">The sequence shown here is derived from an EMBL/GenBank/DDBJ whole genome shotgun (WGS) entry which is preliminary data.</text>
</comment>
<feature type="repeat" description="HEAT" evidence="11">
    <location>
        <begin position="257"/>
        <end position="296"/>
    </location>
</feature>
<comment type="catalytic activity">
    <reaction evidence="1 10">
        <text>[eIF5A protein]-deoxyhypusine + AH2 + O2 = [eIF5A protein]-hypusine + A + H2O</text>
        <dbReference type="Rhea" id="RHEA:14101"/>
        <dbReference type="Rhea" id="RHEA-COMP:10144"/>
        <dbReference type="Rhea" id="RHEA-COMP:12592"/>
        <dbReference type="ChEBI" id="CHEBI:13193"/>
        <dbReference type="ChEBI" id="CHEBI:15377"/>
        <dbReference type="ChEBI" id="CHEBI:15379"/>
        <dbReference type="ChEBI" id="CHEBI:17499"/>
        <dbReference type="ChEBI" id="CHEBI:82657"/>
        <dbReference type="ChEBI" id="CHEBI:91175"/>
        <dbReference type="EC" id="1.14.99.29"/>
    </reaction>
</comment>
<dbReference type="InterPro" id="IPR011989">
    <property type="entry name" value="ARM-like"/>
</dbReference>
<evidence type="ECO:0000256" key="9">
    <source>
        <dbReference type="ARBA" id="ARBA00045876"/>
    </source>
</evidence>
<dbReference type="PANTHER" id="PTHR12697">
    <property type="entry name" value="PBS LYASE HEAT-LIKE PROTEIN"/>
    <property type="match status" value="1"/>
</dbReference>
<evidence type="ECO:0000256" key="2">
    <source>
        <dbReference type="ARBA" id="ARBA00005041"/>
    </source>
</evidence>
<comment type="cofactor">
    <cofactor evidence="10">
        <name>Fe(2+)</name>
        <dbReference type="ChEBI" id="CHEBI:29033"/>
    </cofactor>
    <text evidence="10">Binds 2 Fe(2+) ions per subunit.</text>
</comment>
<dbReference type="InterPro" id="IPR004155">
    <property type="entry name" value="PBS_lyase_HEAT"/>
</dbReference>
<proteinExistence type="inferred from homology"/>
<reference evidence="12 13" key="1">
    <citation type="submission" date="2023-01" db="EMBL/GenBank/DDBJ databases">
        <title>Analysis of 21 Apiospora genomes using comparative genomics revels a genus with tremendous synthesis potential of carbohydrate active enzymes and secondary metabolites.</title>
        <authorList>
            <person name="Sorensen T."/>
        </authorList>
    </citation>
    <scope>NUCLEOTIDE SEQUENCE [LARGE SCALE GENOMIC DNA]</scope>
    <source>
        <strain evidence="12 13">CBS 83171</strain>
    </source>
</reference>
<dbReference type="SMART" id="SM00567">
    <property type="entry name" value="EZ_HEAT"/>
    <property type="match status" value="4"/>
</dbReference>
<comment type="function">
    <text evidence="9">Catalyzes the hydroxylation of the N(6)-(4-aminobutyl)-L-lysine intermediate produced by deoxyhypusine synthase/DHPS on a critical lysine of the eukaryotic translation initiation factor 5A/eIF-5A. This is the second step of the post-translational modification of that lysine into an unusual amino acid residue named hypusine. Hypusination is unique to mature eIF-5A factor and is essential for its function.</text>
</comment>
<evidence type="ECO:0000256" key="7">
    <source>
        <dbReference type="ARBA" id="ARBA00023033"/>
    </source>
</evidence>
<evidence type="ECO:0000256" key="11">
    <source>
        <dbReference type="PROSITE-ProRule" id="PRU00103"/>
    </source>
</evidence>
<feature type="binding site" evidence="10">
    <location>
        <position position="118"/>
    </location>
    <ligand>
        <name>Fe cation</name>
        <dbReference type="ChEBI" id="CHEBI:24875"/>
        <label>1</label>
    </ligand>
</feature>